<organism evidence="2 3">
    <name type="scientific">Aspergillus fijiensis CBS 313.89</name>
    <dbReference type="NCBI Taxonomy" id="1448319"/>
    <lineage>
        <taxon>Eukaryota</taxon>
        <taxon>Fungi</taxon>
        <taxon>Dikarya</taxon>
        <taxon>Ascomycota</taxon>
        <taxon>Pezizomycotina</taxon>
        <taxon>Eurotiomycetes</taxon>
        <taxon>Eurotiomycetidae</taxon>
        <taxon>Eurotiales</taxon>
        <taxon>Aspergillaceae</taxon>
        <taxon>Aspergillus</taxon>
    </lineage>
</organism>
<feature type="compositionally biased region" description="Basic residues" evidence="1">
    <location>
        <begin position="1"/>
        <end position="19"/>
    </location>
</feature>
<name>A0A8G1RPL6_9EURO</name>
<evidence type="ECO:0000313" key="2">
    <source>
        <dbReference type="EMBL" id="RAK77902.1"/>
    </source>
</evidence>
<dbReference type="EMBL" id="KZ824640">
    <property type="protein sequence ID" value="RAK77902.1"/>
    <property type="molecule type" value="Genomic_DNA"/>
</dbReference>
<protein>
    <submittedName>
        <fullName evidence="2">Uncharacterized protein</fullName>
    </submittedName>
</protein>
<gene>
    <name evidence="2" type="ORF">BO72DRAFT_98907</name>
</gene>
<evidence type="ECO:0000256" key="1">
    <source>
        <dbReference type="SAM" id="MobiDB-lite"/>
    </source>
</evidence>
<dbReference type="AlphaFoldDB" id="A0A8G1RPL6"/>
<evidence type="ECO:0000313" key="3">
    <source>
        <dbReference type="Proteomes" id="UP000249789"/>
    </source>
</evidence>
<sequence length="106" mass="11576">MNPALSKHRTRGHFSRSHPRRELSDKTTRHATPRPQQNKPCCGSKLLDLQGIVRGLANALNSDSTSDSGCVIRCGGEYTDSSDAIRTSVCVRGFGFRSLYLGLIEG</sequence>
<feature type="region of interest" description="Disordered" evidence="1">
    <location>
        <begin position="1"/>
        <end position="42"/>
    </location>
</feature>
<reference evidence="2 3" key="1">
    <citation type="submission" date="2018-02" db="EMBL/GenBank/DDBJ databases">
        <title>The genomes of Aspergillus section Nigri reveals drivers in fungal speciation.</title>
        <authorList>
            <consortium name="DOE Joint Genome Institute"/>
            <person name="Vesth T.C."/>
            <person name="Nybo J."/>
            <person name="Theobald S."/>
            <person name="Brandl J."/>
            <person name="Frisvad J.C."/>
            <person name="Nielsen K.F."/>
            <person name="Lyhne E.K."/>
            <person name="Kogle M.E."/>
            <person name="Kuo A."/>
            <person name="Riley R."/>
            <person name="Clum A."/>
            <person name="Nolan M."/>
            <person name="Lipzen A."/>
            <person name="Salamov A."/>
            <person name="Henrissat B."/>
            <person name="Wiebenga A."/>
            <person name="De vries R.P."/>
            <person name="Grigoriev I.V."/>
            <person name="Mortensen U.H."/>
            <person name="Andersen M.R."/>
            <person name="Baker S.E."/>
        </authorList>
    </citation>
    <scope>NUCLEOTIDE SEQUENCE [LARGE SCALE GENOMIC DNA]</scope>
    <source>
        <strain evidence="2 3">CBS 313.89</strain>
    </source>
</reference>
<dbReference type="Proteomes" id="UP000249789">
    <property type="component" value="Unassembled WGS sequence"/>
</dbReference>
<dbReference type="GeneID" id="63868201"/>
<keyword evidence="3" id="KW-1185">Reference proteome</keyword>
<dbReference type="VEuPathDB" id="FungiDB:BO72DRAFT_98907"/>
<accession>A0A8G1RPL6</accession>
<dbReference type="RefSeq" id="XP_040801912.1">
    <property type="nucleotide sequence ID" value="XM_040950866.1"/>
</dbReference>
<proteinExistence type="predicted"/>